<proteinExistence type="predicted"/>
<accession>A0AAV0F062</accession>
<evidence type="ECO:0000313" key="2">
    <source>
        <dbReference type="EMBL" id="CAH9104616.1"/>
    </source>
</evidence>
<organism evidence="3 4">
    <name type="scientific">Cuscuta epithymum</name>
    <dbReference type="NCBI Taxonomy" id="186058"/>
    <lineage>
        <taxon>Eukaryota</taxon>
        <taxon>Viridiplantae</taxon>
        <taxon>Streptophyta</taxon>
        <taxon>Embryophyta</taxon>
        <taxon>Tracheophyta</taxon>
        <taxon>Spermatophyta</taxon>
        <taxon>Magnoliopsida</taxon>
        <taxon>eudicotyledons</taxon>
        <taxon>Gunneridae</taxon>
        <taxon>Pentapetalae</taxon>
        <taxon>asterids</taxon>
        <taxon>lamiids</taxon>
        <taxon>Solanales</taxon>
        <taxon>Convolvulaceae</taxon>
        <taxon>Cuscuteae</taxon>
        <taxon>Cuscuta</taxon>
        <taxon>Cuscuta subgen. Cuscuta</taxon>
    </lineage>
</organism>
<dbReference type="EMBL" id="CAMAPF010000954">
    <property type="protein sequence ID" value="CAH9128850.1"/>
    <property type="molecule type" value="Genomic_DNA"/>
</dbReference>
<evidence type="ECO:0008006" key="5">
    <source>
        <dbReference type="Google" id="ProtNLM"/>
    </source>
</evidence>
<evidence type="ECO:0000313" key="4">
    <source>
        <dbReference type="Proteomes" id="UP001152523"/>
    </source>
</evidence>
<comment type="caution">
    <text evidence="3">The sequence shown here is derived from an EMBL/GenBank/DDBJ whole genome shotgun (WGS) entry which is preliminary data.</text>
</comment>
<feature type="coiled-coil region" evidence="1">
    <location>
        <begin position="445"/>
        <end position="493"/>
    </location>
</feature>
<evidence type="ECO:0000256" key="1">
    <source>
        <dbReference type="SAM" id="Coils"/>
    </source>
</evidence>
<keyword evidence="1" id="KW-0175">Coiled coil</keyword>
<sequence length="569" mass="64202">MCPSVSPISLYLPSSSRFPYLPNLKHSPLPFFIRTRCIRFPISASTVKKNGGLSWEESSDSYASHAYNGWTAEKPVFKEINKGWPTFVKISKWASVAAFLGAAAYFSMHMKGYSHFTSPSNSMHGYAVPHTNDGQVTDELLEDSQDLEAGRENVPAALGQNAVADPKDMTTQGELQRIIIPFSADSTQKDALVVLKKLEIVEDEVKAEELCTRRECARWLVRESMLLERDMKHKIDSSIALAGSTVAAFNDIDIEDPDFLVIQSLAESGIIPSKLSLEKFPSTPYDSVGHNGVNFFPDRYVSRQDLISWKAKLEYDIIPEIDEEMSRRKIGFLDVRDISSQVLVDLFVDIQANERSIARNVFGQGNRFQPNKPCTKGQVAVTLTSGKMREYALFKLRHLEDERASRLANMEELKQDLLDSGDIKLFWQSKMEEEKCRGQEVNAAYLVAIDDLDRAKVDLENAQAELVKQKAALDCQKQLLSSLKEEVQEMSGTLASEKAVYLEEKRNLQNMLCDLQVKYEGILDTKSVLEAEVEALRILRSLVANEAVKNQARANVLEEAVRRWRWEKS</sequence>
<dbReference type="EMBL" id="CAMAPF010000128">
    <property type="protein sequence ID" value="CAH9104616.1"/>
    <property type="molecule type" value="Genomic_DNA"/>
</dbReference>
<reference evidence="3" key="1">
    <citation type="submission" date="2022-07" db="EMBL/GenBank/DDBJ databases">
        <authorList>
            <person name="Macas J."/>
            <person name="Novak P."/>
            <person name="Neumann P."/>
        </authorList>
    </citation>
    <scope>NUCLEOTIDE SEQUENCE</scope>
</reference>
<dbReference type="Proteomes" id="UP001152523">
    <property type="component" value="Unassembled WGS sequence"/>
</dbReference>
<dbReference type="PANTHER" id="PTHR33740">
    <property type="entry name" value="GPI-ANCHORED ADHESIN-LIKE PROTEIN"/>
    <property type="match status" value="1"/>
</dbReference>
<protein>
    <recommendedName>
        <fullName evidence="5">SLH domain-containing protein</fullName>
    </recommendedName>
</protein>
<name>A0AAV0F062_9ASTE</name>
<evidence type="ECO:0000313" key="3">
    <source>
        <dbReference type="EMBL" id="CAH9128850.1"/>
    </source>
</evidence>
<gene>
    <name evidence="2" type="ORF">CEPIT_LOCUS16840</name>
    <name evidence="3" type="ORF">CEPIT_LOCUS29392</name>
</gene>
<dbReference type="AlphaFoldDB" id="A0AAV0F062"/>
<keyword evidence="4" id="KW-1185">Reference proteome</keyword>
<dbReference type="PANTHER" id="PTHR33740:SF1">
    <property type="entry name" value="SLH DOMAIN PROTEIN"/>
    <property type="match status" value="1"/>
</dbReference>